<name>A0ACC3C8A0_PYRYE</name>
<evidence type="ECO:0000313" key="2">
    <source>
        <dbReference type="Proteomes" id="UP000798662"/>
    </source>
</evidence>
<proteinExistence type="predicted"/>
<dbReference type="Proteomes" id="UP000798662">
    <property type="component" value="Chromosome 2"/>
</dbReference>
<keyword evidence="2" id="KW-1185">Reference proteome</keyword>
<gene>
    <name evidence="1" type="ORF">I4F81_008855</name>
</gene>
<accession>A0ACC3C8A0</accession>
<dbReference type="EMBL" id="CM020619">
    <property type="protein sequence ID" value="KAK1866335.1"/>
    <property type="molecule type" value="Genomic_DNA"/>
</dbReference>
<reference evidence="1" key="1">
    <citation type="submission" date="2019-11" db="EMBL/GenBank/DDBJ databases">
        <title>Nori genome reveals adaptations in red seaweeds to the harsh intertidal environment.</title>
        <authorList>
            <person name="Wang D."/>
            <person name="Mao Y."/>
        </authorList>
    </citation>
    <scope>NUCLEOTIDE SEQUENCE</scope>
    <source>
        <tissue evidence="1">Gametophyte</tissue>
    </source>
</reference>
<sequence>MLGEQTCLPEMSDTVDLAVRGSGDEPSARAAVMPMASLQYGAAGLSFSAGGTVAGSARNEWGGLGQGSAPDGLAMDHGRAQVISGGTAYMNARVGNSTAGHSSASGGARPITTIEALGIASLTGFKALDTKMAKMQTTVDHVSSLVSSEMAKTNNFAVLAEKVTAAQSATTTMVTELVAAREAAAAAVSAAPASALSEKEISDEQHAQDRIAAKAIKVSCACFLFVWFVLVPLALRANTRGAVYGGSLTLALNLLELL</sequence>
<evidence type="ECO:0000313" key="1">
    <source>
        <dbReference type="EMBL" id="KAK1866335.1"/>
    </source>
</evidence>
<organism evidence="1 2">
    <name type="scientific">Pyropia yezoensis</name>
    <name type="common">Susabi-nori</name>
    <name type="synonym">Porphyra yezoensis</name>
    <dbReference type="NCBI Taxonomy" id="2788"/>
    <lineage>
        <taxon>Eukaryota</taxon>
        <taxon>Rhodophyta</taxon>
        <taxon>Bangiophyceae</taxon>
        <taxon>Bangiales</taxon>
        <taxon>Bangiaceae</taxon>
        <taxon>Pyropia</taxon>
    </lineage>
</organism>
<comment type="caution">
    <text evidence="1">The sequence shown here is derived from an EMBL/GenBank/DDBJ whole genome shotgun (WGS) entry which is preliminary data.</text>
</comment>
<protein>
    <submittedName>
        <fullName evidence="1">Uncharacterized protein</fullName>
    </submittedName>
</protein>